<dbReference type="Proteomes" id="UP000475265">
    <property type="component" value="Unassembled WGS sequence"/>
</dbReference>
<evidence type="ECO:0000313" key="1">
    <source>
        <dbReference type="EMBL" id="KAF2394819.1"/>
    </source>
</evidence>
<dbReference type="Gene3D" id="3.30.1050.10">
    <property type="entry name" value="SCP2 sterol-binding domain"/>
    <property type="match status" value="1"/>
</dbReference>
<dbReference type="EMBL" id="JAAAXX010000001">
    <property type="protein sequence ID" value="KAF2394819.1"/>
    <property type="molecule type" value="Genomic_DNA"/>
</dbReference>
<dbReference type="InterPro" id="IPR036527">
    <property type="entry name" value="SCP2_sterol-bd_dom_sf"/>
</dbReference>
<sequence>MLKFKFLLWALTKLLQRAIRKSPDCAKFVKDKELVFQIRTQGGVGRYYTIKNGKIKSSAGLTEKPKFTLSFRDAGKGFAILSAKDSKDAFLTGLHKEDLVISGDFAEVMWFQGFTDYLQPIKKTSQLHPSTR</sequence>
<protein>
    <recommendedName>
        <fullName evidence="3">Helicase</fullName>
    </recommendedName>
</protein>
<dbReference type="RefSeq" id="WP_154905274.1">
    <property type="nucleotide sequence ID" value="NZ_JAAAXX010000001.1"/>
</dbReference>
<reference evidence="1 2" key="1">
    <citation type="submission" date="2019-12" db="EMBL/GenBank/DDBJ databases">
        <title>Endophytic bacteria associated with Panax ginseng seedlings.</title>
        <authorList>
            <person name="Park J.M."/>
            <person name="Shin R."/>
            <person name="Jo S.H."/>
        </authorList>
    </citation>
    <scope>NUCLEOTIDE SEQUENCE [LARGE SCALE GENOMIC DNA]</scope>
    <source>
        <strain evidence="1 2">PgKB32</strain>
    </source>
</reference>
<accession>A0A6L5C1X4</accession>
<gene>
    <name evidence="1" type="ORF">FX983_02801</name>
</gene>
<organism evidence="1 2">
    <name type="scientific">Pseudomonas frederiksbergensis</name>
    <dbReference type="NCBI Taxonomy" id="104087"/>
    <lineage>
        <taxon>Bacteria</taxon>
        <taxon>Pseudomonadati</taxon>
        <taxon>Pseudomonadota</taxon>
        <taxon>Gammaproteobacteria</taxon>
        <taxon>Pseudomonadales</taxon>
        <taxon>Pseudomonadaceae</taxon>
        <taxon>Pseudomonas</taxon>
    </lineage>
</organism>
<name>A0A6L5C1X4_9PSED</name>
<evidence type="ECO:0008006" key="3">
    <source>
        <dbReference type="Google" id="ProtNLM"/>
    </source>
</evidence>
<evidence type="ECO:0000313" key="2">
    <source>
        <dbReference type="Proteomes" id="UP000475265"/>
    </source>
</evidence>
<dbReference type="AlphaFoldDB" id="A0A6L5C1X4"/>
<proteinExistence type="predicted"/>
<comment type="caution">
    <text evidence="1">The sequence shown here is derived from an EMBL/GenBank/DDBJ whole genome shotgun (WGS) entry which is preliminary data.</text>
</comment>